<dbReference type="Proteomes" id="UP001176114">
    <property type="component" value="Unassembled WGS sequence"/>
</dbReference>
<dbReference type="InterPro" id="IPR001525">
    <property type="entry name" value="C5_MeTfrase"/>
</dbReference>
<protein>
    <recommendedName>
        <fullName evidence="1">DNA (cytosine-5-)-methyltransferase</fullName>
        <ecNumber evidence="1">2.1.1.37</ecNumber>
    </recommendedName>
</protein>
<keyword evidence="3 6" id="KW-0808">Transferase</keyword>
<evidence type="ECO:0000256" key="3">
    <source>
        <dbReference type="ARBA" id="ARBA00022679"/>
    </source>
</evidence>
<proteinExistence type="inferred from homology"/>
<dbReference type="InterPro" id="IPR029063">
    <property type="entry name" value="SAM-dependent_MTases_sf"/>
</dbReference>
<dbReference type="GO" id="GO:0032259">
    <property type="term" value="P:methylation"/>
    <property type="evidence" value="ECO:0007669"/>
    <property type="project" value="UniProtKB-KW"/>
</dbReference>
<dbReference type="SUPFAM" id="SSF53335">
    <property type="entry name" value="S-adenosyl-L-methionine-dependent methyltransferases"/>
    <property type="match status" value="1"/>
</dbReference>
<comment type="similarity">
    <text evidence="6 7">Belongs to the class I-like SAM-binding methyltransferase superfamily. C5-methyltransferase family.</text>
</comment>
<sequence>MLKFFDFCAGIGGGRIGLENNGLECVGHSEIDKNALKTYQLFFNNDPRNFGDLTKLDINKLPDFDFMIAGFPCQTFSIAGKRQGFKDARGLIIYSLIEIIKHKKVKYFLLENVKGLFSHDQGKTFKTIIKMLEDI</sequence>
<dbReference type="RefSeq" id="WP_277446972.1">
    <property type="nucleotide sequence ID" value="NZ_JARPQC010000013.1"/>
</dbReference>
<dbReference type="Gene3D" id="3.40.50.150">
    <property type="entry name" value="Vaccinia Virus protein VP39"/>
    <property type="match status" value="1"/>
</dbReference>
<keyword evidence="2 6" id="KW-0489">Methyltransferase</keyword>
<name>A0AAW6Q5J8_9BACT</name>
<dbReference type="PRINTS" id="PR00105">
    <property type="entry name" value="C5METTRFRASE"/>
</dbReference>
<dbReference type="Pfam" id="PF00145">
    <property type="entry name" value="DNA_methylase"/>
    <property type="match status" value="1"/>
</dbReference>
<dbReference type="PANTHER" id="PTHR46098">
    <property type="entry name" value="TRNA (CYTOSINE(38)-C(5))-METHYLTRANSFERASE"/>
    <property type="match status" value="1"/>
</dbReference>
<evidence type="ECO:0000256" key="1">
    <source>
        <dbReference type="ARBA" id="ARBA00011975"/>
    </source>
</evidence>
<reference evidence="8" key="1">
    <citation type="submission" date="2023-03" db="EMBL/GenBank/DDBJ databases">
        <title>Comparative genome analysis of Brazilian Mesomycoplasma ovipneumoniae isolated from healthy and pneumonic sheep.</title>
        <authorList>
            <person name="Gaeta N."/>
            <person name="Timenetsky J."/>
            <person name="Ganda E."/>
            <person name="Gregory L."/>
        </authorList>
    </citation>
    <scope>NUCLEOTIDE SEQUENCE</scope>
    <source>
        <strain evidence="8">USP-SP475</strain>
    </source>
</reference>
<keyword evidence="5" id="KW-0680">Restriction system</keyword>
<evidence type="ECO:0000313" key="8">
    <source>
        <dbReference type="EMBL" id="MDF9628053.1"/>
    </source>
</evidence>
<gene>
    <name evidence="8" type="primary">dcm</name>
    <name evidence="8" type="ORF">P5716_03630</name>
</gene>
<evidence type="ECO:0000256" key="5">
    <source>
        <dbReference type="ARBA" id="ARBA00022747"/>
    </source>
</evidence>
<comment type="caution">
    <text evidence="8">The sequence shown here is derived from an EMBL/GenBank/DDBJ whole genome shotgun (WGS) entry which is preliminary data.</text>
</comment>
<dbReference type="EMBL" id="JARPQC010000013">
    <property type="protein sequence ID" value="MDF9628053.1"/>
    <property type="molecule type" value="Genomic_DNA"/>
</dbReference>
<evidence type="ECO:0000256" key="4">
    <source>
        <dbReference type="ARBA" id="ARBA00022691"/>
    </source>
</evidence>
<dbReference type="PROSITE" id="PS51679">
    <property type="entry name" value="SAM_MT_C5"/>
    <property type="match status" value="1"/>
</dbReference>
<dbReference type="NCBIfam" id="TIGR00675">
    <property type="entry name" value="dcm"/>
    <property type="match status" value="1"/>
</dbReference>
<organism evidence="8 9">
    <name type="scientific">Mesomycoplasma ovipneumoniae</name>
    <dbReference type="NCBI Taxonomy" id="29562"/>
    <lineage>
        <taxon>Bacteria</taxon>
        <taxon>Bacillati</taxon>
        <taxon>Mycoplasmatota</taxon>
        <taxon>Mycoplasmoidales</taxon>
        <taxon>Metamycoplasmataceae</taxon>
        <taxon>Mesomycoplasma</taxon>
    </lineage>
</organism>
<dbReference type="GO" id="GO:0003886">
    <property type="term" value="F:DNA (cytosine-5-)-methyltransferase activity"/>
    <property type="evidence" value="ECO:0007669"/>
    <property type="project" value="UniProtKB-EC"/>
</dbReference>
<evidence type="ECO:0000256" key="6">
    <source>
        <dbReference type="PROSITE-ProRule" id="PRU01016"/>
    </source>
</evidence>
<evidence type="ECO:0000256" key="2">
    <source>
        <dbReference type="ARBA" id="ARBA00022603"/>
    </source>
</evidence>
<keyword evidence="4 6" id="KW-0949">S-adenosyl-L-methionine</keyword>
<evidence type="ECO:0000313" key="9">
    <source>
        <dbReference type="Proteomes" id="UP001176114"/>
    </source>
</evidence>
<feature type="active site" evidence="6">
    <location>
        <position position="73"/>
    </location>
</feature>
<dbReference type="AlphaFoldDB" id="A0AAW6Q5J8"/>
<accession>A0AAW6Q5J8</accession>
<dbReference type="EC" id="2.1.1.37" evidence="1"/>
<dbReference type="InterPro" id="IPR050750">
    <property type="entry name" value="C5-MTase"/>
</dbReference>
<dbReference type="PANTHER" id="PTHR46098:SF1">
    <property type="entry name" value="TRNA (CYTOSINE(38)-C(5))-METHYLTRANSFERASE"/>
    <property type="match status" value="1"/>
</dbReference>
<dbReference type="GO" id="GO:0009307">
    <property type="term" value="P:DNA restriction-modification system"/>
    <property type="evidence" value="ECO:0007669"/>
    <property type="project" value="UniProtKB-KW"/>
</dbReference>
<evidence type="ECO:0000256" key="7">
    <source>
        <dbReference type="RuleBase" id="RU000416"/>
    </source>
</evidence>